<proteinExistence type="predicted"/>
<accession>A0A0L0D7F9</accession>
<evidence type="ECO:0000313" key="2">
    <source>
        <dbReference type="Proteomes" id="UP000054408"/>
    </source>
</evidence>
<dbReference type="SUPFAM" id="SSF53474">
    <property type="entry name" value="alpha/beta-Hydrolases"/>
    <property type="match status" value="1"/>
</dbReference>
<dbReference type="PANTHER" id="PTHR37946">
    <property type="entry name" value="SLL1969 PROTEIN"/>
    <property type="match status" value="1"/>
</dbReference>
<organism evidence="1 2">
    <name type="scientific">Thecamonas trahens ATCC 50062</name>
    <dbReference type="NCBI Taxonomy" id="461836"/>
    <lineage>
        <taxon>Eukaryota</taxon>
        <taxon>Apusozoa</taxon>
        <taxon>Apusomonadida</taxon>
        <taxon>Apusomonadidae</taxon>
        <taxon>Thecamonas</taxon>
    </lineage>
</organism>
<protein>
    <recommendedName>
        <fullName evidence="3">AB hydrolase-1 domain-containing protein</fullName>
    </recommendedName>
</protein>
<evidence type="ECO:0000313" key="1">
    <source>
        <dbReference type="EMBL" id="KNC48322.1"/>
    </source>
</evidence>
<dbReference type="InterPro" id="IPR029058">
    <property type="entry name" value="AB_hydrolase_fold"/>
</dbReference>
<evidence type="ECO:0008006" key="3">
    <source>
        <dbReference type="Google" id="ProtNLM"/>
    </source>
</evidence>
<dbReference type="Proteomes" id="UP000054408">
    <property type="component" value="Unassembled WGS sequence"/>
</dbReference>
<dbReference type="PANTHER" id="PTHR37946:SF1">
    <property type="entry name" value="SLL1969 PROTEIN"/>
    <property type="match status" value="1"/>
</dbReference>
<gene>
    <name evidence="1" type="ORF">AMSG_04553</name>
</gene>
<keyword evidence="2" id="KW-1185">Reference proteome</keyword>
<name>A0A0L0D7F9_THETB</name>
<dbReference type="RefSeq" id="XP_013758889.1">
    <property type="nucleotide sequence ID" value="XM_013903435.1"/>
</dbReference>
<dbReference type="Gene3D" id="3.40.50.1820">
    <property type="entry name" value="alpha/beta hydrolase"/>
    <property type="match status" value="1"/>
</dbReference>
<dbReference type="EMBL" id="GL349450">
    <property type="protein sequence ID" value="KNC48322.1"/>
    <property type="molecule type" value="Genomic_DNA"/>
</dbReference>
<reference evidence="1 2" key="1">
    <citation type="submission" date="2010-05" db="EMBL/GenBank/DDBJ databases">
        <title>The Genome Sequence of Thecamonas trahens ATCC 50062.</title>
        <authorList>
            <consortium name="The Broad Institute Genome Sequencing Platform"/>
            <person name="Russ C."/>
            <person name="Cuomo C."/>
            <person name="Shea T."/>
            <person name="Young S.K."/>
            <person name="Zeng Q."/>
            <person name="Koehrsen M."/>
            <person name="Haas B."/>
            <person name="Borodovsky M."/>
            <person name="Guigo R."/>
            <person name="Alvarado L."/>
            <person name="Berlin A."/>
            <person name="Bochicchio J."/>
            <person name="Borenstein D."/>
            <person name="Chapman S."/>
            <person name="Chen Z."/>
            <person name="Freedman E."/>
            <person name="Gellesch M."/>
            <person name="Goldberg J."/>
            <person name="Griggs A."/>
            <person name="Gujja S."/>
            <person name="Heilman E."/>
            <person name="Heiman D."/>
            <person name="Hepburn T."/>
            <person name="Howarth C."/>
            <person name="Jen D."/>
            <person name="Larson L."/>
            <person name="Mehta T."/>
            <person name="Park D."/>
            <person name="Pearson M."/>
            <person name="Roberts A."/>
            <person name="Saif S."/>
            <person name="Shenoy N."/>
            <person name="Sisk P."/>
            <person name="Stolte C."/>
            <person name="Sykes S."/>
            <person name="Thomson T."/>
            <person name="Walk T."/>
            <person name="White J."/>
            <person name="Yandava C."/>
            <person name="Burger G."/>
            <person name="Gray M.W."/>
            <person name="Holland P.W.H."/>
            <person name="King N."/>
            <person name="Lang F.B.F."/>
            <person name="Roger A.J."/>
            <person name="Ruiz-Trillo I."/>
            <person name="Lander E."/>
            <person name="Nusbaum C."/>
        </authorList>
    </citation>
    <scope>NUCLEOTIDE SEQUENCE [LARGE SCALE GENOMIC DNA]</scope>
    <source>
        <strain evidence="1 2">ATCC 50062</strain>
    </source>
</reference>
<sequence length="249" mass="26084">MLRLPRTMVTVHGYLASTWNNYPLAVYLRTSDSSANVAAFGYDSRAGVLADHATALRRFVDTALNCTSRCGGPEPPLGFVTHSMGGLVLAAALADVAALPPDRRSRGDTLLASAPTVMIAPPLRGSLWAASVHELVGLTVVAGPGTELAAMARSVDLAARYALPSSLPLLVVTGEKSWSNPILSRLADGRPHDGTILNDESIPLARDGDNAGADLACARMHVPGAGHSLLQFRLDVMEGVTEFLAKHSG</sequence>
<dbReference type="GeneID" id="25564091"/>
<dbReference type="AlphaFoldDB" id="A0A0L0D7F9"/>